<evidence type="ECO:0008006" key="12">
    <source>
        <dbReference type="Google" id="ProtNLM"/>
    </source>
</evidence>
<dbReference type="Proteomes" id="UP000828390">
    <property type="component" value="Unassembled WGS sequence"/>
</dbReference>
<feature type="transmembrane region" description="Helical" evidence="9">
    <location>
        <begin position="263"/>
        <end position="282"/>
    </location>
</feature>
<evidence type="ECO:0000256" key="2">
    <source>
        <dbReference type="ARBA" id="ARBA00004687"/>
    </source>
</evidence>
<keyword evidence="11" id="KW-1185">Reference proteome</keyword>
<feature type="transmembrane region" description="Helical" evidence="9">
    <location>
        <begin position="86"/>
        <end position="105"/>
    </location>
</feature>
<comment type="pathway">
    <text evidence="2">Glycolipid biosynthesis; glycosylphosphatidylinositol-anchor biosynthesis.</text>
</comment>
<reference evidence="10" key="1">
    <citation type="journal article" date="2019" name="bioRxiv">
        <title>The Genome of the Zebra Mussel, Dreissena polymorpha: A Resource for Invasive Species Research.</title>
        <authorList>
            <person name="McCartney M.A."/>
            <person name="Auch B."/>
            <person name="Kono T."/>
            <person name="Mallez S."/>
            <person name="Zhang Y."/>
            <person name="Obille A."/>
            <person name="Becker A."/>
            <person name="Abrahante J.E."/>
            <person name="Garbe J."/>
            <person name="Badalamenti J.P."/>
            <person name="Herman A."/>
            <person name="Mangelson H."/>
            <person name="Liachko I."/>
            <person name="Sullivan S."/>
            <person name="Sone E.D."/>
            <person name="Koren S."/>
            <person name="Silverstein K.A.T."/>
            <person name="Beckman K.B."/>
            <person name="Gohl D.M."/>
        </authorList>
    </citation>
    <scope>NUCLEOTIDE SEQUENCE</scope>
    <source>
        <strain evidence="10">Duluth1</strain>
        <tissue evidence="10">Whole animal</tissue>
    </source>
</reference>
<protein>
    <recommendedName>
        <fullName evidence="12">Phosphatidylinositol glycan anchor biosynthesis class U protein</fullName>
    </recommendedName>
</protein>
<comment type="caution">
    <text evidence="10">The sequence shown here is derived from an EMBL/GenBank/DDBJ whole genome shotgun (WGS) entry which is preliminary data.</text>
</comment>
<dbReference type="InterPro" id="IPR009600">
    <property type="entry name" value="PIG-U"/>
</dbReference>
<dbReference type="Pfam" id="PF06728">
    <property type="entry name" value="PIG-U"/>
    <property type="match status" value="2"/>
</dbReference>
<name>A0A9D4LC96_DREPO</name>
<feature type="transmembrane region" description="Helical" evidence="9">
    <location>
        <begin position="288"/>
        <end position="306"/>
    </location>
</feature>
<evidence type="ECO:0000313" key="11">
    <source>
        <dbReference type="Proteomes" id="UP000828390"/>
    </source>
</evidence>
<evidence type="ECO:0000256" key="5">
    <source>
        <dbReference type="ARBA" id="ARBA00022692"/>
    </source>
</evidence>
<feature type="transmembrane region" description="Helical" evidence="9">
    <location>
        <begin position="415"/>
        <end position="440"/>
    </location>
</feature>
<feature type="transmembrane region" description="Helical" evidence="9">
    <location>
        <begin position="318"/>
        <end position="338"/>
    </location>
</feature>
<evidence type="ECO:0000256" key="7">
    <source>
        <dbReference type="ARBA" id="ARBA00022989"/>
    </source>
</evidence>
<keyword evidence="5 9" id="KW-0812">Transmembrane</keyword>
<evidence type="ECO:0000256" key="9">
    <source>
        <dbReference type="SAM" id="Phobius"/>
    </source>
</evidence>
<evidence type="ECO:0000256" key="1">
    <source>
        <dbReference type="ARBA" id="ARBA00004477"/>
    </source>
</evidence>
<gene>
    <name evidence="10" type="ORF">DPMN_097736</name>
</gene>
<sequence length="465" mass="52820">MATGIGLGLCFAAGIILRLSLFRTNLPDWFAERVEISNALTSWQKTLDGIALQDNDISPYRGDLFHETPIMLRVFSFVSKVLSSKMHYFFVFIDILSGLVLASMGKEFSRYLLQKQVNNVKNYAVGVEKIILRKDHVDLIPLAIVATHFLNPYSVAVCLGKSTAVINNFFIFLTFMFMLKGNLLMCMGTIAMATYQSLYPVMLLVPAAIYFQHMSGQTKKTESSQFITGCGVTSMVGVGMTLGLYLISYFLEGSMRFLGATTGFILGVPDLTPNLGVFWYFFTEMFEHFRPFFICVFQINAFLYTVPLAVKLRDHPVFLAYVLVTLMSIFKSCPLFFSRDHPVFLAYVLVTLMSIFKSYPSYADVAVFITLLPMWKHVFSYMRNTFVVTNMFLVCMVMSPILWHLWIYAGSANANFYFAIALTFSTAQIFLIADLMFGYLRREFDLHNGLKHKLDNGKDAQIVME</sequence>
<evidence type="ECO:0000256" key="3">
    <source>
        <dbReference type="ARBA" id="ARBA00010026"/>
    </source>
</evidence>
<accession>A0A9D4LC96</accession>
<reference evidence="10" key="2">
    <citation type="submission" date="2020-11" db="EMBL/GenBank/DDBJ databases">
        <authorList>
            <person name="McCartney M.A."/>
            <person name="Auch B."/>
            <person name="Kono T."/>
            <person name="Mallez S."/>
            <person name="Becker A."/>
            <person name="Gohl D.M."/>
            <person name="Silverstein K.A.T."/>
            <person name="Koren S."/>
            <person name="Bechman K.B."/>
            <person name="Herman A."/>
            <person name="Abrahante J.E."/>
            <person name="Garbe J."/>
        </authorList>
    </citation>
    <scope>NUCLEOTIDE SEQUENCE</scope>
    <source>
        <strain evidence="10">Duluth1</strain>
        <tissue evidence="10">Whole animal</tissue>
    </source>
</reference>
<dbReference type="GO" id="GO:0016255">
    <property type="term" value="P:attachment of GPI anchor to protein"/>
    <property type="evidence" value="ECO:0007669"/>
    <property type="project" value="InterPro"/>
</dbReference>
<dbReference type="PANTHER" id="PTHR13121">
    <property type="entry name" value="GPI TRANSAMIDASE COMPONENT PIG-U"/>
    <property type="match status" value="1"/>
</dbReference>
<feature type="transmembrane region" description="Helical" evidence="9">
    <location>
        <begin position="344"/>
        <end position="375"/>
    </location>
</feature>
<comment type="subcellular location">
    <subcellularLocation>
        <location evidence="1">Endoplasmic reticulum membrane</location>
        <topology evidence="1">Multi-pass membrane protein</topology>
    </subcellularLocation>
</comment>
<organism evidence="10 11">
    <name type="scientific">Dreissena polymorpha</name>
    <name type="common">Zebra mussel</name>
    <name type="synonym">Mytilus polymorpha</name>
    <dbReference type="NCBI Taxonomy" id="45954"/>
    <lineage>
        <taxon>Eukaryota</taxon>
        <taxon>Metazoa</taxon>
        <taxon>Spiralia</taxon>
        <taxon>Lophotrochozoa</taxon>
        <taxon>Mollusca</taxon>
        <taxon>Bivalvia</taxon>
        <taxon>Autobranchia</taxon>
        <taxon>Heteroconchia</taxon>
        <taxon>Euheterodonta</taxon>
        <taxon>Imparidentia</taxon>
        <taxon>Neoheterodontei</taxon>
        <taxon>Myida</taxon>
        <taxon>Dreissenoidea</taxon>
        <taxon>Dreissenidae</taxon>
        <taxon>Dreissena</taxon>
    </lineage>
</organism>
<dbReference type="GO" id="GO:0042765">
    <property type="term" value="C:GPI-anchor transamidase complex"/>
    <property type="evidence" value="ECO:0007669"/>
    <property type="project" value="InterPro"/>
</dbReference>
<dbReference type="PANTHER" id="PTHR13121:SF0">
    <property type="entry name" value="PHOSPHATIDYLINOSITOL GLYCAN ANCHOR BIOSYNTHESIS CLASS U PROTEIN"/>
    <property type="match status" value="1"/>
</dbReference>
<evidence type="ECO:0000313" key="10">
    <source>
        <dbReference type="EMBL" id="KAH3855174.1"/>
    </source>
</evidence>
<evidence type="ECO:0000256" key="4">
    <source>
        <dbReference type="ARBA" id="ARBA00022502"/>
    </source>
</evidence>
<feature type="transmembrane region" description="Helical" evidence="9">
    <location>
        <begin position="165"/>
        <end position="185"/>
    </location>
</feature>
<feature type="transmembrane region" description="Helical" evidence="9">
    <location>
        <begin position="197"/>
        <end position="214"/>
    </location>
</feature>
<dbReference type="GO" id="GO:0006506">
    <property type="term" value="P:GPI anchor biosynthetic process"/>
    <property type="evidence" value="ECO:0007669"/>
    <property type="project" value="UniProtKB-KW"/>
</dbReference>
<keyword evidence="6" id="KW-0256">Endoplasmic reticulum</keyword>
<keyword evidence="4" id="KW-0337">GPI-anchor biosynthesis</keyword>
<dbReference type="AlphaFoldDB" id="A0A9D4LC96"/>
<evidence type="ECO:0000256" key="8">
    <source>
        <dbReference type="ARBA" id="ARBA00023136"/>
    </source>
</evidence>
<feature type="transmembrane region" description="Helical" evidence="9">
    <location>
        <begin position="387"/>
        <end position="409"/>
    </location>
</feature>
<feature type="transmembrane region" description="Helical" evidence="9">
    <location>
        <begin position="226"/>
        <end position="251"/>
    </location>
</feature>
<proteinExistence type="inferred from homology"/>
<keyword evidence="8 9" id="KW-0472">Membrane</keyword>
<keyword evidence="7 9" id="KW-1133">Transmembrane helix</keyword>
<comment type="similarity">
    <text evidence="3">Belongs to the PIGU family.</text>
</comment>
<dbReference type="EMBL" id="JAIWYP010000003">
    <property type="protein sequence ID" value="KAH3855174.1"/>
    <property type="molecule type" value="Genomic_DNA"/>
</dbReference>
<evidence type="ECO:0000256" key="6">
    <source>
        <dbReference type="ARBA" id="ARBA00022824"/>
    </source>
</evidence>